<feature type="transmembrane region" description="Helical" evidence="1">
    <location>
        <begin position="92"/>
        <end position="117"/>
    </location>
</feature>
<accession>A0A1I8BYL2</accession>
<keyword evidence="2" id="KW-0732">Signal</keyword>
<sequence length="163" mass="18859">MISQKVSLIIFIFRIFLPTCGLTVEEGVNIKELPEYSEYLRQVADRHIISSTTTDEPQRKSAIGPFANFPSIQLCKDAPTTSENYYTHAYCWVMLLLYTLLVLSLVIYQLRSIVWLGTTIPKRKEKKENKEIELRLLDEQFTDYKNNGNKSTDETSFPRVSIV</sequence>
<organism evidence="3 4">
    <name type="scientific">Meloidogyne hapla</name>
    <name type="common">Root-knot nematode worm</name>
    <dbReference type="NCBI Taxonomy" id="6305"/>
    <lineage>
        <taxon>Eukaryota</taxon>
        <taxon>Metazoa</taxon>
        <taxon>Ecdysozoa</taxon>
        <taxon>Nematoda</taxon>
        <taxon>Chromadorea</taxon>
        <taxon>Rhabditida</taxon>
        <taxon>Tylenchina</taxon>
        <taxon>Tylenchomorpha</taxon>
        <taxon>Tylenchoidea</taxon>
        <taxon>Meloidogynidae</taxon>
        <taxon>Meloidogyninae</taxon>
        <taxon>Meloidogyne</taxon>
    </lineage>
</organism>
<evidence type="ECO:0000313" key="4">
    <source>
        <dbReference type="WBParaSite" id="MhA1_Contig800.frz3.gene25"/>
    </source>
</evidence>
<dbReference type="AlphaFoldDB" id="A0A1I8BYL2"/>
<proteinExistence type="predicted"/>
<evidence type="ECO:0000256" key="1">
    <source>
        <dbReference type="SAM" id="Phobius"/>
    </source>
</evidence>
<protein>
    <submittedName>
        <fullName evidence="4">Uncharacterized protein</fullName>
    </submittedName>
</protein>
<dbReference type="WBParaSite" id="MhA1_Contig800.frz3.gene25">
    <property type="protein sequence ID" value="MhA1_Contig800.frz3.gene25"/>
    <property type="gene ID" value="MhA1_Contig800.frz3.gene25"/>
</dbReference>
<dbReference type="Proteomes" id="UP000095281">
    <property type="component" value="Unplaced"/>
</dbReference>
<keyword evidence="3" id="KW-1185">Reference proteome</keyword>
<evidence type="ECO:0000256" key="2">
    <source>
        <dbReference type="SAM" id="SignalP"/>
    </source>
</evidence>
<reference evidence="4" key="1">
    <citation type="submission" date="2016-11" db="UniProtKB">
        <authorList>
            <consortium name="WormBaseParasite"/>
        </authorList>
    </citation>
    <scope>IDENTIFICATION</scope>
</reference>
<keyword evidence="1" id="KW-0472">Membrane</keyword>
<keyword evidence="1" id="KW-0812">Transmembrane</keyword>
<feature type="signal peptide" evidence="2">
    <location>
        <begin position="1"/>
        <end position="21"/>
    </location>
</feature>
<name>A0A1I8BYL2_MELHA</name>
<feature type="chain" id="PRO_5009316298" evidence="2">
    <location>
        <begin position="22"/>
        <end position="163"/>
    </location>
</feature>
<keyword evidence="1" id="KW-1133">Transmembrane helix</keyword>
<evidence type="ECO:0000313" key="3">
    <source>
        <dbReference type="Proteomes" id="UP000095281"/>
    </source>
</evidence>